<protein>
    <submittedName>
        <fullName evidence="3">GH10809</fullName>
    </submittedName>
</protein>
<keyword evidence="4" id="KW-1185">Reference proteome</keyword>
<gene>
    <name evidence="3" type="primary">Dgri\GH10809</name>
    <name evidence="3" type="ORF">Dgri_GH10809</name>
</gene>
<dbReference type="PANTHER" id="PTHR21163:SF0">
    <property type="entry name" value="GH08205P-RELATED"/>
    <property type="match status" value="1"/>
</dbReference>
<dbReference type="HOGENOM" id="CLU_880731_0_0_1"/>
<dbReference type="PANTHER" id="PTHR21163">
    <property type="entry name" value="PROTEIN G12"/>
    <property type="match status" value="1"/>
</dbReference>
<dbReference type="InParanoid" id="B4JAZ4"/>
<feature type="compositionally biased region" description="Acidic residues" evidence="1">
    <location>
        <begin position="92"/>
        <end position="109"/>
    </location>
</feature>
<organism evidence="4">
    <name type="scientific">Drosophila grimshawi</name>
    <name type="common">Hawaiian fruit fly</name>
    <name type="synonym">Idiomyia grimshawi</name>
    <dbReference type="NCBI Taxonomy" id="7222"/>
    <lineage>
        <taxon>Eukaryota</taxon>
        <taxon>Metazoa</taxon>
        <taxon>Ecdysozoa</taxon>
        <taxon>Arthropoda</taxon>
        <taxon>Hexapoda</taxon>
        <taxon>Insecta</taxon>
        <taxon>Pterygota</taxon>
        <taxon>Neoptera</taxon>
        <taxon>Endopterygota</taxon>
        <taxon>Diptera</taxon>
        <taxon>Brachycera</taxon>
        <taxon>Muscomorpha</taxon>
        <taxon>Ephydroidea</taxon>
        <taxon>Drosophilidae</taxon>
        <taxon>Drosophila</taxon>
        <taxon>Hawaiian Drosophila</taxon>
    </lineage>
</organism>
<dbReference type="OMA" id="QDYICRR"/>
<feature type="chain" id="PRO_5002812039" evidence="2">
    <location>
        <begin position="20"/>
        <end position="324"/>
    </location>
</feature>
<name>B4JAZ4_DROGR</name>
<evidence type="ECO:0000256" key="1">
    <source>
        <dbReference type="SAM" id="MobiDB-lite"/>
    </source>
</evidence>
<feature type="region of interest" description="Disordered" evidence="1">
    <location>
        <begin position="79"/>
        <end position="118"/>
    </location>
</feature>
<evidence type="ECO:0000313" key="4">
    <source>
        <dbReference type="Proteomes" id="UP000001070"/>
    </source>
</evidence>
<proteinExistence type="predicted"/>
<feature type="compositionally biased region" description="Basic and acidic residues" evidence="1">
    <location>
        <begin position="79"/>
        <end position="91"/>
    </location>
</feature>
<sequence>MCQLLLIYLSCCCLLLVAATTELPEDVATTDASFGYPDEGITLQELGKPSPEEEQLMASLKVNWLPMALGADPDKELTRQVDEVSKQHEADENVEEEDEVEEEEEEDMLESAPRDGNVCPITAEKGLTRLIRNARPLLDLPRLSNILANAREDGKVSDLFRLLRSDQFKERVRQLRNTKEQGALRDYVCQSLKLNHTYYIEYVRLLINVQNTEPVTSPLPNRRRGVRGLLQDLRDALPRAQLRDLYRRQLVEDRELATAVRRIRSLKFRLLLANVRALPEYRVVRNDLELAGVPLQLLLNLVSNALGWGSLDVGTETEILSGLA</sequence>
<dbReference type="OrthoDB" id="7882129at2759"/>
<feature type="signal peptide" evidence="2">
    <location>
        <begin position="1"/>
        <end position="19"/>
    </location>
</feature>
<dbReference type="AlphaFoldDB" id="B4JAZ4"/>
<keyword evidence="2" id="KW-0732">Signal</keyword>
<evidence type="ECO:0000256" key="2">
    <source>
        <dbReference type="SAM" id="SignalP"/>
    </source>
</evidence>
<dbReference type="eggNOG" id="ENOG502TAY5">
    <property type="taxonomic scope" value="Eukaryota"/>
</dbReference>
<accession>B4JAZ4</accession>
<dbReference type="Pfam" id="PF06757">
    <property type="entry name" value="Ins_allergen_rp"/>
    <property type="match status" value="1"/>
</dbReference>
<dbReference type="InterPro" id="IPR010629">
    <property type="entry name" value="Ins_allergen"/>
</dbReference>
<reference evidence="3 4" key="1">
    <citation type="journal article" date="2007" name="Nature">
        <title>Evolution of genes and genomes on the Drosophila phylogeny.</title>
        <authorList>
            <consortium name="Drosophila 12 Genomes Consortium"/>
            <person name="Clark A.G."/>
            <person name="Eisen M.B."/>
            <person name="Smith D.R."/>
            <person name="Bergman C.M."/>
            <person name="Oliver B."/>
            <person name="Markow T.A."/>
            <person name="Kaufman T.C."/>
            <person name="Kellis M."/>
            <person name="Gelbart W."/>
            <person name="Iyer V.N."/>
            <person name="Pollard D.A."/>
            <person name="Sackton T.B."/>
            <person name="Larracuente A.M."/>
            <person name="Singh N.D."/>
            <person name="Abad J.P."/>
            <person name="Abt D.N."/>
            <person name="Adryan B."/>
            <person name="Aguade M."/>
            <person name="Akashi H."/>
            <person name="Anderson W.W."/>
            <person name="Aquadro C.F."/>
            <person name="Ardell D.H."/>
            <person name="Arguello R."/>
            <person name="Artieri C.G."/>
            <person name="Barbash D.A."/>
            <person name="Barker D."/>
            <person name="Barsanti P."/>
            <person name="Batterham P."/>
            <person name="Batzoglou S."/>
            <person name="Begun D."/>
            <person name="Bhutkar A."/>
            <person name="Blanco E."/>
            <person name="Bosak S.A."/>
            <person name="Bradley R.K."/>
            <person name="Brand A.D."/>
            <person name="Brent M.R."/>
            <person name="Brooks A.N."/>
            <person name="Brown R.H."/>
            <person name="Butlin R.K."/>
            <person name="Caggese C."/>
            <person name="Calvi B.R."/>
            <person name="Bernardo de Carvalho A."/>
            <person name="Caspi A."/>
            <person name="Castrezana S."/>
            <person name="Celniker S.E."/>
            <person name="Chang J.L."/>
            <person name="Chapple C."/>
            <person name="Chatterji S."/>
            <person name="Chinwalla A."/>
            <person name="Civetta A."/>
            <person name="Clifton S.W."/>
            <person name="Comeron J.M."/>
            <person name="Costello J.C."/>
            <person name="Coyne J.A."/>
            <person name="Daub J."/>
            <person name="David R.G."/>
            <person name="Delcher A.L."/>
            <person name="Delehaunty K."/>
            <person name="Do C.B."/>
            <person name="Ebling H."/>
            <person name="Edwards K."/>
            <person name="Eickbush T."/>
            <person name="Evans J.D."/>
            <person name="Filipski A."/>
            <person name="Findeiss S."/>
            <person name="Freyhult E."/>
            <person name="Fulton L."/>
            <person name="Fulton R."/>
            <person name="Garcia A.C."/>
            <person name="Gardiner A."/>
            <person name="Garfield D.A."/>
            <person name="Garvin B.E."/>
            <person name="Gibson G."/>
            <person name="Gilbert D."/>
            <person name="Gnerre S."/>
            <person name="Godfrey J."/>
            <person name="Good R."/>
            <person name="Gotea V."/>
            <person name="Gravely B."/>
            <person name="Greenberg A.J."/>
            <person name="Griffiths-Jones S."/>
            <person name="Gross S."/>
            <person name="Guigo R."/>
            <person name="Gustafson E.A."/>
            <person name="Haerty W."/>
            <person name="Hahn M.W."/>
            <person name="Halligan D.L."/>
            <person name="Halpern A.L."/>
            <person name="Halter G.M."/>
            <person name="Han M.V."/>
            <person name="Heger A."/>
            <person name="Hillier L."/>
            <person name="Hinrichs A.S."/>
            <person name="Holmes I."/>
            <person name="Hoskins R.A."/>
            <person name="Hubisz M.J."/>
            <person name="Hultmark D."/>
            <person name="Huntley M.A."/>
            <person name="Jaffe D.B."/>
            <person name="Jagadeeshan S."/>
            <person name="Jeck W.R."/>
            <person name="Johnson J."/>
            <person name="Jones C.D."/>
            <person name="Jordan W.C."/>
            <person name="Karpen G.H."/>
            <person name="Kataoka E."/>
            <person name="Keightley P.D."/>
            <person name="Kheradpour P."/>
            <person name="Kirkness E.F."/>
            <person name="Koerich L.B."/>
            <person name="Kristiansen K."/>
            <person name="Kudrna D."/>
            <person name="Kulathinal R.J."/>
            <person name="Kumar S."/>
            <person name="Kwok R."/>
            <person name="Lander E."/>
            <person name="Langley C.H."/>
            <person name="Lapoint R."/>
            <person name="Lazzaro B.P."/>
            <person name="Lee S.J."/>
            <person name="Levesque L."/>
            <person name="Li R."/>
            <person name="Lin C.F."/>
            <person name="Lin M.F."/>
            <person name="Lindblad-Toh K."/>
            <person name="Llopart A."/>
            <person name="Long M."/>
            <person name="Low L."/>
            <person name="Lozovsky E."/>
            <person name="Lu J."/>
            <person name="Luo M."/>
            <person name="Machado C.A."/>
            <person name="Makalowski W."/>
            <person name="Marzo M."/>
            <person name="Matsuda M."/>
            <person name="Matzkin L."/>
            <person name="McAllister B."/>
            <person name="McBride C.S."/>
            <person name="McKernan B."/>
            <person name="McKernan K."/>
            <person name="Mendez-Lago M."/>
            <person name="Minx P."/>
            <person name="Mollenhauer M.U."/>
            <person name="Montooth K."/>
            <person name="Mount S.M."/>
            <person name="Mu X."/>
            <person name="Myers E."/>
            <person name="Negre B."/>
            <person name="Newfeld S."/>
            <person name="Nielsen R."/>
            <person name="Noor M.A."/>
            <person name="O'Grady P."/>
            <person name="Pachter L."/>
            <person name="Papaceit M."/>
            <person name="Parisi M.J."/>
            <person name="Parisi M."/>
            <person name="Parts L."/>
            <person name="Pedersen J.S."/>
            <person name="Pesole G."/>
            <person name="Phillippy A.M."/>
            <person name="Ponting C.P."/>
            <person name="Pop M."/>
            <person name="Porcelli D."/>
            <person name="Powell J.R."/>
            <person name="Prohaska S."/>
            <person name="Pruitt K."/>
            <person name="Puig M."/>
            <person name="Quesneville H."/>
            <person name="Ram K.R."/>
            <person name="Rand D."/>
            <person name="Rasmussen M.D."/>
            <person name="Reed L.K."/>
            <person name="Reenan R."/>
            <person name="Reily A."/>
            <person name="Remington K.A."/>
            <person name="Rieger T.T."/>
            <person name="Ritchie M.G."/>
            <person name="Robin C."/>
            <person name="Rogers Y.H."/>
            <person name="Rohde C."/>
            <person name="Rozas J."/>
            <person name="Rubenfield M.J."/>
            <person name="Ruiz A."/>
            <person name="Russo S."/>
            <person name="Salzberg S.L."/>
            <person name="Sanchez-Gracia A."/>
            <person name="Saranga D.J."/>
            <person name="Sato H."/>
            <person name="Schaeffer S.W."/>
            <person name="Schatz M.C."/>
            <person name="Schlenke T."/>
            <person name="Schwartz R."/>
            <person name="Segarra C."/>
            <person name="Singh R.S."/>
            <person name="Sirot L."/>
            <person name="Sirota M."/>
            <person name="Sisneros N.B."/>
            <person name="Smith C.D."/>
            <person name="Smith T.F."/>
            <person name="Spieth J."/>
            <person name="Stage D.E."/>
            <person name="Stark A."/>
            <person name="Stephan W."/>
            <person name="Strausberg R.L."/>
            <person name="Strempel S."/>
            <person name="Sturgill D."/>
            <person name="Sutton G."/>
            <person name="Sutton G.G."/>
            <person name="Tao W."/>
            <person name="Teichmann S."/>
            <person name="Tobari Y.N."/>
            <person name="Tomimura Y."/>
            <person name="Tsolas J.M."/>
            <person name="Valente V.L."/>
            <person name="Venter E."/>
            <person name="Venter J.C."/>
            <person name="Vicario S."/>
            <person name="Vieira F.G."/>
            <person name="Vilella A.J."/>
            <person name="Villasante A."/>
            <person name="Walenz B."/>
            <person name="Wang J."/>
            <person name="Wasserman M."/>
            <person name="Watts T."/>
            <person name="Wilson D."/>
            <person name="Wilson R.K."/>
            <person name="Wing R.A."/>
            <person name="Wolfner M.F."/>
            <person name="Wong A."/>
            <person name="Wong G.K."/>
            <person name="Wu C.I."/>
            <person name="Wu G."/>
            <person name="Yamamoto D."/>
            <person name="Yang H.P."/>
            <person name="Yang S.P."/>
            <person name="Yorke J.A."/>
            <person name="Yoshida K."/>
            <person name="Zdobnov E."/>
            <person name="Zhang P."/>
            <person name="Zhang Y."/>
            <person name="Zimin A.V."/>
            <person name="Baldwin J."/>
            <person name="Abdouelleil A."/>
            <person name="Abdulkadir J."/>
            <person name="Abebe A."/>
            <person name="Abera B."/>
            <person name="Abreu J."/>
            <person name="Acer S.C."/>
            <person name="Aftuck L."/>
            <person name="Alexander A."/>
            <person name="An P."/>
            <person name="Anderson E."/>
            <person name="Anderson S."/>
            <person name="Arachi H."/>
            <person name="Azer M."/>
            <person name="Bachantsang P."/>
            <person name="Barry A."/>
            <person name="Bayul T."/>
            <person name="Berlin A."/>
            <person name="Bessette D."/>
            <person name="Bloom T."/>
            <person name="Blye J."/>
            <person name="Boguslavskiy L."/>
            <person name="Bonnet C."/>
            <person name="Boukhgalter B."/>
            <person name="Bourzgui I."/>
            <person name="Brown A."/>
            <person name="Cahill P."/>
            <person name="Channer S."/>
            <person name="Cheshatsang Y."/>
            <person name="Chuda L."/>
            <person name="Citroen M."/>
            <person name="Collymore A."/>
            <person name="Cooke P."/>
            <person name="Costello M."/>
            <person name="D'Aco K."/>
            <person name="Daza R."/>
            <person name="De Haan G."/>
            <person name="DeGray S."/>
            <person name="DeMaso C."/>
            <person name="Dhargay N."/>
            <person name="Dooley K."/>
            <person name="Dooley E."/>
            <person name="Doricent M."/>
            <person name="Dorje P."/>
            <person name="Dorjee K."/>
            <person name="Dupes A."/>
            <person name="Elong R."/>
            <person name="Falk J."/>
            <person name="Farina A."/>
            <person name="Faro S."/>
            <person name="Ferguson D."/>
            <person name="Fisher S."/>
            <person name="Foley C.D."/>
            <person name="Franke A."/>
            <person name="Friedrich D."/>
            <person name="Gadbois L."/>
            <person name="Gearin G."/>
            <person name="Gearin C.R."/>
            <person name="Giannoukos G."/>
            <person name="Goode T."/>
            <person name="Graham J."/>
            <person name="Grandbois E."/>
            <person name="Grewal S."/>
            <person name="Gyaltsen K."/>
            <person name="Hafez N."/>
            <person name="Hagos B."/>
            <person name="Hall J."/>
            <person name="Henson C."/>
            <person name="Hollinger A."/>
            <person name="Honan T."/>
            <person name="Huard M.D."/>
            <person name="Hughes L."/>
            <person name="Hurhula B."/>
            <person name="Husby M.E."/>
            <person name="Kamat A."/>
            <person name="Kanga B."/>
            <person name="Kashin S."/>
            <person name="Khazanovich D."/>
            <person name="Kisner P."/>
            <person name="Lance K."/>
            <person name="Lara M."/>
            <person name="Lee W."/>
            <person name="Lennon N."/>
            <person name="Letendre F."/>
            <person name="LeVine R."/>
            <person name="Lipovsky A."/>
            <person name="Liu X."/>
            <person name="Liu J."/>
            <person name="Liu S."/>
            <person name="Lokyitsang T."/>
            <person name="Lokyitsang Y."/>
            <person name="Lubonja R."/>
            <person name="Lui A."/>
            <person name="MacDonald P."/>
            <person name="Magnisalis V."/>
            <person name="Maru K."/>
            <person name="Matthews C."/>
            <person name="McCusker W."/>
            <person name="McDonough S."/>
            <person name="Mehta T."/>
            <person name="Meldrim J."/>
            <person name="Meneus L."/>
            <person name="Mihai O."/>
            <person name="Mihalev A."/>
            <person name="Mihova T."/>
            <person name="Mittelman R."/>
            <person name="Mlenga V."/>
            <person name="Montmayeur A."/>
            <person name="Mulrain L."/>
            <person name="Navidi A."/>
            <person name="Naylor J."/>
            <person name="Negash T."/>
            <person name="Nguyen T."/>
            <person name="Nguyen N."/>
            <person name="Nicol R."/>
            <person name="Norbu C."/>
            <person name="Norbu N."/>
            <person name="Novod N."/>
            <person name="O'Neill B."/>
            <person name="Osman S."/>
            <person name="Markiewicz E."/>
            <person name="Oyono O.L."/>
            <person name="Patti C."/>
            <person name="Phunkhang P."/>
            <person name="Pierre F."/>
            <person name="Priest M."/>
            <person name="Raghuraman S."/>
            <person name="Rege F."/>
            <person name="Reyes R."/>
            <person name="Rise C."/>
            <person name="Rogov P."/>
            <person name="Ross K."/>
            <person name="Ryan E."/>
            <person name="Settipalli S."/>
            <person name="Shea T."/>
            <person name="Sherpa N."/>
            <person name="Shi L."/>
            <person name="Shih D."/>
            <person name="Sparrow T."/>
            <person name="Spaulding J."/>
            <person name="Stalker J."/>
            <person name="Stange-Thomann N."/>
            <person name="Stavropoulos S."/>
            <person name="Stone C."/>
            <person name="Strader C."/>
            <person name="Tesfaye S."/>
            <person name="Thomson T."/>
            <person name="Thoulutsang Y."/>
            <person name="Thoulutsang D."/>
            <person name="Topham K."/>
            <person name="Topping I."/>
            <person name="Tsamla T."/>
            <person name="Vassiliev H."/>
            <person name="Vo A."/>
            <person name="Wangchuk T."/>
            <person name="Wangdi T."/>
            <person name="Weiand M."/>
            <person name="Wilkinson J."/>
            <person name="Wilson A."/>
            <person name="Yadav S."/>
            <person name="Young G."/>
            <person name="Yu Q."/>
            <person name="Zembek L."/>
            <person name="Zhong D."/>
            <person name="Zimmer A."/>
            <person name="Zwirko Z."/>
            <person name="Jaffe D.B."/>
            <person name="Alvarez P."/>
            <person name="Brockman W."/>
            <person name="Butler J."/>
            <person name="Chin C."/>
            <person name="Gnerre S."/>
            <person name="Grabherr M."/>
            <person name="Kleber M."/>
            <person name="Mauceli E."/>
            <person name="MacCallum I."/>
        </authorList>
    </citation>
    <scope>NUCLEOTIDE SEQUENCE [LARGE SCALE GENOMIC DNA]</scope>
    <source>
        <strain evidence="4">Tucson 15287-2541.00</strain>
    </source>
</reference>
<dbReference type="Proteomes" id="UP000001070">
    <property type="component" value="Unassembled WGS sequence"/>
</dbReference>
<dbReference type="PhylomeDB" id="B4JAZ4"/>
<dbReference type="EMBL" id="CH916368">
    <property type="protein sequence ID" value="EDW02864.1"/>
    <property type="molecule type" value="Genomic_DNA"/>
</dbReference>
<evidence type="ECO:0000313" key="3">
    <source>
        <dbReference type="EMBL" id="EDW02864.1"/>
    </source>
</evidence>